<dbReference type="Proteomes" id="UP000604383">
    <property type="component" value="Unassembled WGS sequence"/>
</dbReference>
<dbReference type="RefSeq" id="WP_161129169.1">
    <property type="nucleotide sequence ID" value="NZ_WWTM01000027.1"/>
</dbReference>
<evidence type="ECO:0000256" key="1">
    <source>
        <dbReference type="ARBA" id="ARBA00023015"/>
    </source>
</evidence>
<dbReference type="InterPro" id="IPR001845">
    <property type="entry name" value="HTH_ArsR_DNA-bd_dom"/>
</dbReference>
<dbReference type="GO" id="GO:0003677">
    <property type="term" value="F:DNA binding"/>
    <property type="evidence" value="ECO:0007669"/>
    <property type="project" value="UniProtKB-KW"/>
</dbReference>
<evidence type="ECO:0000256" key="2">
    <source>
        <dbReference type="ARBA" id="ARBA00023125"/>
    </source>
</evidence>
<dbReference type="SMART" id="SM00418">
    <property type="entry name" value="HTH_ARSR"/>
    <property type="match status" value="1"/>
</dbReference>
<dbReference type="PANTHER" id="PTHR33154">
    <property type="entry name" value="TRANSCRIPTIONAL REGULATOR, ARSR FAMILY"/>
    <property type="match status" value="1"/>
</dbReference>
<dbReference type="Gene3D" id="1.10.10.10">
    <property type="entry name" value="Winged helix-like DNA-binding domain superfamily/Winged helix DNA-binding domain"/>
    <property type="match status" value="1"/>
</dbReference>
<dbReference type="PRINTS" id="PR00778">
    <property type="entry name" value="HTHARSR"/>
</dbReference>
<evidence type="ECO:0000256" key="3">
    <source>
        <dbReference type="ARBA" id="ARBA00023163"/>
    </source>
</evidence>
<dbReference type="PROSITE" id="PS50987">
    <property type="entry name" value="HTH_ARSR_2"/>
    <property type="match status" value="1"/>
</dbReference>
<keyword evidence="1" id="KW-0805">Transcription regulation</keyword>
<feature type="domain" description="HTH arsR-type" evidence="4">
    <location>
        <begin position="1"/>
        <end position="85"/>
    </location>
</feature>
<evidence type="ECO:0000259" key="4">
    <source>
        <dbReference type="PROSITE" id="PS50987"/>
    </source>
</evidence>
<dbReference type="PANTHER" id="PTHR33154:SF33">
    <property type="entry name" value="TRANSCRIPTIONAL REPRESSOR SDPR"/>
    <property type="match status" value="1"/>
</dbReference>
<dbReference type="SUPFAM" id="SSF46785">
    <property type="entry name" value="Winged helix' DNA-binding domain"/>
    <property type="match status" value="1"/>
</dbReference>
<name>A0AB36B6U4_CLOIN</name>
<dbReference type="NCBIfam" id="NF033788">
    <property type="entry name" value="HTH_metalloreg"/>
    <property type="match status" value="1"/>
</dbReference>
<accession>A0AB36B6U4</accession>
<keyword evidence="2" id="KW-0238">DNA-binding</keyword>
<keyword evidence="3" id="KW-0804">Transcription</keyword>
<gene>
    <name evidence="5" type="ORF">GT664_09970</name>
</gene>
<dbReference type="InterPro" id="IPR051081">
    <property type="entry name" value="HTH_MetalResp_TranReg"/>
</dbReference>
<proteinExistence type="predicted"/>
<dbReference type="InterPro" id="IPR036388">
    <property type="entry name" value="WH-like_DNA-bd_sf"/>
</dbReference>
<dbReference type="InterPro" id="IPR011991">
    <property type="entry name" value="ArsR-like_HTH"/>
</dbReference>
<evidence type="ECO:0000313" key="6">
    <source>
        <dbReference type="Proteomes" id="UP000604383"/>
    </source>
</evidence>
<dbReference type="InterPro" id="IPR036390">
    <property type="entry name" value="WH_DNA-bd_sf"/>
</dbReference>
<comment type="caution">
    <text evidence="5">The sequence shown here is derived from an EMBL/GenBank/DDBJ whole genome shotgun (WGS) entry which is preliminary data.</text>
</comment>
<dbReference type="EMBL" id="WWTN01000014">
    <property type="protein sequence ID" value="MZH56073.1"/>
    <property type="molecule type" value="Genomic_DNA"/>
</dbReference>
<dbReference type="CDD" id="cd00090">
    <property type="entry name" value="HTH_ARSR"/>
    <property type="match status" value="1"/>
</dbReference>
<evidence type="ECO:0000313" key="5">
    <source>
        <dbReference type="EMBL" id="MZH56073.1"/>
    </source>
</evidence>
<protein>
    <submittedName>
        <fullName evidence="5">Metalloregulator ArsR/SmtB family transcription factor</fullName>
    </submittedName>
</protein>
<reference evidence="5" key="1">
    <citation type="journal article" date="2019" name="Nat. Med.">
        <title>A library of human gut bacterial isolates paired with longitudinal multiomics data enables mechanistic microbiome research.</title>
        <authorList>
            <person name="Poyet M."/>
            <person name="Groussin M."/>
            <person name="Gibbons S.M."/>
            <person name="Avila-Pacheco J."/>
            <person name="Jiang X."/>
            <person name="Kearney S.M."/>
            <person name="Perrotta A.R."/>
            <person name="Berdy B."/>
            <person name="Zhao S."/>
            <person name="Lieberman T.D."/>
            <person name="Swanson P.K."/>
            <person name="Smith M."/>
            <person name="Roesemann S."/>
            <person name="Alexander J.E."/>
            <person name="Rich S.A."/>
            <person name="Livny J."/>
            <person name="Vlamakis H."/>
            <person name="Clish C."/>
            <person name="Bullock K."/>
            <person name="Deik A."/>
            <person name="Scott J."/>
            <person name="Pierce K.A."/>
            <person name="Xavier R.J."/>
            <person name="Alm E.J."/>
        </authorList>
    </citation>
    <scope>NUCLEOTIDE SEQUENCE</scope>
    <source>
        <strain evidence="5">BIOML-A12</strain>
    </source>
</reference>
<dbReference type="Pfam" id="PF01022">
    <property type="entry name" value="HTH_5"/>
    <property type="match status" value="1"/>
</dbReference>
<sequence>MNYCEKFKALSDPIRLDILDELAKGELSAGDIANKFSLSHSKISYHLSILKKVNMVLERKYKNYIYYTLNLKGVEDTMSWFNRFR</sequence>
<organism evidence="5 6">
    <name type="scientific">Clostridium innocuum</name>
    <dbReference type="NCBI Taxonomy" id="1522"/>
    <lineage>
        <taxon>Bacteria</taxon>
        <taxon>Bacillati</taxon>
        <taxon>Bacillota</taxon>
        <taxon>Clostridia</taxon>
        <taxon>Eubacteriales</taxon>
        <taxon>Clostridiaceae</taxon>
        <taxon>Clostridium</taxon>
    </lineage>
</organism>
<dbReference type="GO" id="GO:0003700">
    <property type="term" value="F:DNA-binding transcription factor activity"/>
    <property type="evidence" value="ECO:0007669"/>
    <property type="project" value="InterPro"/>
</dbReference>
<dbReference type="AlphaFoldDB" id="A0AB36B6U4"/>